<feature type="domain" description="MADS-box" evidence="7">
    <location>
        <begin position="1"/>
        <end position="21"/>
    </location>
</feature>
<feature type="compositionally biased region" description="Basic and acidic residues" evidence="6">
    <location>
        <begin position="303"/>
        <end position="312"/>
    </location>
</feature>
<comment type="subcellular location">
    <subcellularLocation>
        <location evidence="1">Nucleus</location>
    </subcellularLocation>
</comment>
<feature type="compositionally biased region" description="Acidic residues" evidence="6">
    <location>
        <begin position="68"/>
        <end position="79"/>
    </location>
</feature>
<evidence type="ECO:0000259" key="7">
    <source>
        <dbReference type="PROSITE" id="PS50066"/>
    </source>
</evidence>
<keyword evidence="9" id="KW-1185">Reference proteome</keyword>
<proteinExistence type="predicted"/>
<accession>A0A4V1ISF2</accession>
<feature type="region of interest" description="Disordered" evidence="6">
    <location>
        <begin position="63"/>
        <end position="126"/>
    </location>
</feature>
<evidence type="ECO:0000256" key="2">
    <source>
        <dbReference type="ARBA" id="ARBA00023015"/>
    </source>
</evidence>
<evidence type="ECO:0000256" key="5">
    <source>
        <dbReference type="ARBA" id="ARBA00023242"/>
    </source>
</evidence>
<keyword evidence="4" id="KW-0804">Transcription</keyword>
<gene>
    <name evidence="8" type="ORF">BDK51DRAFT_29004</name>
</gene>
<keyword evidence="3" id="KW-0238">DNA-binding</keyword>
<dbReference type="InterPro" id="IPR002100">
    <property type="entry name" value="TF_MADSbox"/>
</dbReference>
<evidence type="ECO:0000313" key="8">
    <source>
        <dbReference type="EMBL" id="RKO93347.1"/>
    </source>
</evidence>
<dbReference type="Proteomes" id="UP000269721">
    <property type="component" value="Unassembled WGS sequence"/>
</dbReference>
<dbReference type="GO" id="GO:0003677">
    <property type="term" value="F:DNA binding"/>
    <property type="evidence" value="ECO:0007669"/>
    <property type="project" value="UniProtKB-KW"/>
</dbReference>
<dbReference type="GO" id="GO:0046983">
    <property type="term" value="F:protein dimerization activity"/>
    <property type="evidence" value="ECO:0007669"/>
    <property type="project" value="InterPro"/>
</dbReference>
<dbReference type="EMBL" id="KZ994277">
    <property type="protein sequence ID" value="RKO93347.1"/>
    <property type="molecule type" value="Genomic_DNA"/>
</dbReference>
<feature type="compositionally biased region" description="Basic and acidic residues" evidence="6">
    <location>
        <begin position="114"/>
        <end position="125"/>
    </location>
</feature>
<feature type="compositionally biased region" description="Basic residues" evidence="6">
    <location>
        <begin position="98"/>
        <end position="113"/>
    </location>
</feature>
<dbReference type="GO" id="GO:0045944">
    <property type="term" value="P:positive regulation of transcription by RNA polymerase II"/>
    <property type="evidence" value="ECO:0007669"/>
    <property type="project" value="UniProtKB-ARBA"/>
</dbReference>
<dbReference type="GO" id="GO:0005634">
    <property type="term" value="C:nucleus"/>
    <property type="evidence" value="ECO:0007669"/>
    <property type="project" value="UniProtKB-SubCell"/>
</dbReference>
<evidence type="ECO:0000256" key="1">
    <source>
        <dbReference type="ARBA" id="ARBA00004123"/>
    </source>
</evidence>
<dbReference type="AlphaFoldDB" id="A0A4V1ISF2"/>
<keyword evidence="2" id="KW-0805">Transcription regulation</keyword>
<evidence type="ECO:0000313" key="9">
    <source>
        <dbReference type="Proteomes" id="UP000269721"/>
    </source>
</evidence>
<protein>
    <recommendedName>
        <fullName evidence="7">MADS-box domain-containing protein</fullName>
    </recommendedName>
</protein>
<dbReference type="Gene3D" id="3.40.1810.10">
    <property type="entry name" value="Transcription factor, MADS-box"/>
    <property type="match status" value="1"/>
</dbReference>
<dbReference type="Pfam" id="PF00319">
    <property type="entry name" value="SRF-TF"/>
    <property type="match status" value="1"/>
</dbReference>
<evidence type="ECO:0000256" key="3">
    <source>
        <dbReference type="ARBA" id="ARBA00023125"/>
    </source>
</evidence>
<reference evidence="9" key="1">
    <citation type="journal article" date="2018" name="Nat. Microbiol.">
        <title>Leveraging single-cell genomics to expand the fungal tree of life.</title>
        <authorList>
            <person name="Ahrendt S.R."/>
            <person name="Quandt C.A."/>
            <person name="Ciobanu D."/>
            <person name="Clum A."/>
            <person name="Salamov A."/>
            <person name="Andreopoulos B."/>
            <person name="Cheng J.F."/>
            <person name="Woyke T."/>
            <person name="Pelin A."/>
            <person name="Henrissat B."/>
            <person name="Reynolds N.K."/>
            <person name="Benny G.L."/>
            <person name="Smith M.E."/>
            <person name="James T.Y."/>
            <person name="Grigoriev I.V."/>
        </authorList>
    </citation>
    <scope>NUCLEOTIDE SEQUENCE [LARGE SCALE GENOMIC DNA]</scope>
</reference>
<name>A0A4V1ISF2_9FUNG</name>
<sequence>MKKAYELSVLCGCEIALVIINAGQISGYTSGDMDDTLLTYTEVRGHPSSTPLKNIDFKTKDDYPVESITDDDDAEDVEGDEHTVSTTTAAEKPGSKTAKGHVAAKLRKGKASAKGKEAAREDSEAAMHPMQMKPILTDLASASQQPPIFPPLGDSPYNPWAPESVVAPPSCPAPSLLRFPNADPYPFFPTWQRKLSSSSSSASTARDHIMVAGASSSDLALQMFGDTLENMHALSDPLPPLPDMSDLAEFGGRYELDAFSDFDGSYGFEADDDDASQAGGHGMSGSGKRKRGNDNDDSAASSSKDRRKESAA</sequence>
<dbReference type="PROSITE" id="PS50066">
    <property type="entry name" value="MADS_BOX_2"/>
    <property type="match status" value="1"/>
</dbReference>
<dbReference type="SUPFAM" id="SSF55455">
    <property type="entry name" value="SRF-like"/>
    <property type="match status" value="1"/>
</dbReference>
<dbReference type="OrthoDB" id="1898716at2759"/>
<feature type="region of interest" description="Disordered" evidence="6">
    <location>
        <begin position="267"/>
        <end position="312"/>
    </location>
</feature>
<evidence type="ECO:0000256" key="4">
    <source>
        <dbReference type="ARBA" id="ARBA00023163"/>
    </source>
</evidence>
<evidence type="ECO:0000256" key="6">
    <source>
        <dbReference type="SAM" id="MobiDB-lite"/>
    </source>
</evidence>
<dbReference type="InterPro" id="IPR036879">
    <property type="entry name" value="TF_MADSbox_sf"/>
</dbReference>
<organism evidence="8 9">
    <name type="scientific">Blyttiomyces helicus</name>
    <dbReference type="NCBI Taxonomy" id="388810"/>
    <lineage>
        <taxon>Eukaryota</taxon>
        <taxon>Fungi</taxon>
        <taxon>Fungi incertae sedis</taxon>
        <taxon>Chytridiomycota</taxon>
        <taxon>Chytridiomycota incertae sedis</taxon>
        <taxon>Chytridiomycetes</taxon>
        <taxon>Chytridiomycetes incertae sedis</taxon>
        <taxon>Blyttiomyces</taxon>
    </lineage>
</organism>
<keyword evidence="5" id="KW-0539">Nucleus</keyword>